<reference evidence="3" key="1">
    <citation type="journal article" date="2013" name="Genome Biol.">
        <title>Reference genomes and transcriptomes of Nicotiana sylvestris and Nicotiana tomentosiformis.</title>
        <authorList>
            <person name="Sierro N."/>
            <person name="Battey J.N."/>
            <person name="Ouadi S."/>
            <person name="Bovet L."/>
            <person name="Goepfert S."/>
            <person name="Bakaher N."/>
            <person name="Peitsch M.C."/>
            <person name="Ivanov N.V."/>
        </authorList>
    </citation>
    <scope>NUCLEOTIDE SEQUENCE [LARGE SCALE GENOMIC DNA]</scope>
</reference>
<feature type="signal peptide" evidence="1">
    <location>
        <begin position="1"/>
        <end position="19"/>
    </location>
</feature>
<dbReference type="PANTHER" id="PTHR23272">
    <property type="entry name" value="BED FINGER-RELATED"/>
    <property type="match status" value="1"/>
</dbReference>
<dbReference type="GO" id="GO:0046983">
    <property type="term" value="F:protein dimerization activity"/>
    <property type="evidence" value="ECO:0007669"/>
    <property type="project" value="InterPro"/>
</dbReference>
<evidence type="ECO:0000313" key="4">
    <source>
        <dbReference type="RefSeq" id="XP_009783305.1"/>
    </source>
</evidence>
<evidence type="ECO:0000256" key="1">
    <source>
        <dbReference type="SAM" id="SignalP"/>
    </source>
</evidence>
<dbReference type="InterPro" id="IPR008906">
    <property type="entry name" value="HATC_C_dom"/>
</dbReference>
<dbReference type="Pfam" id="PF05699">
    <property type="entry name" value="Dimer_Tnp_hAT"/>
    <property type="match status" value="1"/>
</dbReference>
<dbReference type="Proteomes" id="UP000189701">
    <property type="component" value="Unplaced"/>
</dbReference>
<feature type="chain" id="PRO_5010547908" evidence="1">
    <location>
        <begin position="20"/>
        <end position="234"/>
    </location>
</feature>
<dbReference type="InterPro" id="IPR012337">
    <property type="entry name" value="RNaseH-like_sf"/>
</dbReference>
<name>A0A1U7XA23_NICSY</name>
<dbReference type="AlphaFoldDB" id="A0A1U7XA23"/>
<accession>A0A1U7XA23</accession>
<keyword evidence="3" id="KW-1185">Reference proteome</keyword>
<gene>
    <name evidence="4" type="primary">LOC104231931</name>
</gene>
<organism evidence="3 4">
    <name type="scientific">Nicotiana sylvestris</name>
    <name type="common">Wood tobacco</name>
    <name type="synonym">South American tobacco</name>
    <dbReference type="NCBI Taxonomy" id="4096"/>
    <lineage>
        <taxon>Eukaryota</taxon>
        <taxon>Viridiplantae</taxon>
        <taxon>Streptophyta</taxon>
        <taxon>Embryophyta</taxon>
        <taxon>Tracheophyta</taxon>
        <taxon>Spermatophyta</taxon>
        <taxon>Magnoliopsida</taxon>
        <taxon>eudicotyledons</taxon>
        <taxon>Gunneridae</taxon>
        <taxon>Pentapetalae</taxon>
        <taxon>asterids</taxon>
        <taxon>lamiids</taxon>
        <taxon>Solanales</taxon>
        <taxon>Solanaceae</taxon>
        <taxon>Nicotianoideae</taxon>
        <taxon>Nicotianeae</taxon>
        <taxon>Nicotiana</taxon>
    </lineage>
</organism>
<evidence type="ECO:0000259" key="2">
    <source>
        <dbReference type="Pfam" id="PF05699"/>
    </source>
</evidence>
<evidence type="ECO:0000313" key="3">
    <source>
        <dbReference type="Proteomes" id="UP000189701"/>
    </source>
</evidence>
<dbReference type="PANTHER" id="PTHR23272:SF184">
    <property type="entry name" value="OS03G0311250 PROTEIN"/>
    <property type="match status" value="1"/>
</dbReference>
<sequence length="234" mass="26948">MTIIVLHLFLVCKRLGIHSECYPKKKKIRRIHSKCAYSPFLPIFGYIYVNQKVISHLCDYPKGHLIFQNSILRSEVLKASFYSSANCVRGPGLENIKDEEDKEQLLSWWRERGKTSLTLSIMARDILTIQASSVASESAFSVVGFQIGDHRHSLADDSLEISVLLRYWINSERRNLGFEKLTTREKEEYNEILTTGSDDDMELMEHQSTLPIPAECPRDIINKLQRSCIGAYKY</sequence>
<proteinExistence type="predicted"/>
<dbReference type="SUPFAM" id="SSF53098">
    <property type="entry name" value="Ribonuclease H-like"/>
    <property type="match status" value="1"/>
</dbReference>
<keyword evidence="1" id="KW-0732">Signal</keyword>
<protein>
    <submittedName>
        <fullName evidence="4">Uncharacterized protein LOC104231931</fullName>
    </submittedName>
</protein>
<reference evidence="4" key="2">
    <citation type="submission" date="2025-08" db="UniProtKB">
        <authorList>
            <consortium name="RefSeq"/>
        </authorList>
    </citation>
    <scope>IDENTIFICATION</scope>
    <source>
        <tissue evidence="4">Leaf</tissue>
    </source>
</reference>
<dbReference type="RefSeq" id="XP_009783305.1">
    <property type="nucleotide sequence ID" value="XM_009785003.1"/>
</dbReference>
<feature type="domain" description="HAT C-terminal dimerisation" evidence="2">
    <location>
        <begin position="97"/>
        <end position="169"/>
    </location>
</feature>